<dbReference type="AlphaFoldDB" id="A0A8H7BRA8"/>
<evidence type="ECO:0000313" key="2">
    <source>
        <dbReference type="EMBL" id="KAF7725571.1"/>
    </source>
</evidence>
<dbReference type="OrthoDB" id="2355621at2759"/>
<name>A0A8H7BRA8_9FUNG</name>
<gene>
    <name evidence="2" type="ORF">EC973_009526</name>
</gene>
<keyword evidence="3" id="KW-1185">Reference proteome</keyword>
<sequence length="84" mass="9228">MVFTNQLLKLKEFIASKSPATSRNNTPSHSPAGSIHESVSPTNEMYLRDPLRCGKHPDVVGHYVDPMGGRSHYQYGKDVTNTGA</sequence>
<organism evidence="2 3">
    <name type="scientific">Apophysomyces ossiformis</name>
    <dbReference type="NCBI Taxonomy" id="679940"/>
    <lineage>
        <taxon>Eukaryota</taxon>
        <taxon>Fungi</taxon>
        <taxon>Fungi incertae sedis</taxon>
        <taxon>Mucoromycota</taxon>
        <taxon>Mucoromycotina</taxon>
        <taxon>Mucoromycetes</taxon>
        <taxon>Mucorales</taxon>
        <taxon>Mucorineae</taxon>
        <taxon>Mucoraceae</taxon>
        <taxon>Apophysomyces</taxon>
    </lineage>
</organism>
<protein>
    <submittedName>
        <fullName evidence="2">Uncharacterized protein</fullName>
    </submittedName>
</protein>
<dbReference type="EMBL" id="JABAYA010000094">
    <property type="protein sequence ID" value="KAF7725571.1"/>
    <property type="molecule type" value="Genomic_DNA"/>
</dbReference>
<accession>A0A8H7BRA8</accession>
<dbReference type="Proteomes" id="UP000605846">
    <property type="component" value="Unassembled WGS sequence"/>
</dbReference>
<proteinExistence type="predicted"/>
<comment type="caution">
    <text evidence="2">The sequence shown here is derived from an EMBL/GenBank/DDBJ whole genome shotgun (WGS) entry which is preliminary data.</text>
</comment>
<feature type="region of interest" description="Disordered" evidence="1">
    <location>
        <begin position="15"/>
        <end position="43"/>
    </location>
</feature>
<evidence type="ECO:0000256" key="1">
    <source>
        <dbReference type="SAM" id="MobiDB-lite"/>
    </source>
</evidence>
<reference evidence="2" key="1">
    <citation type="submission" date="2020-01" db="EMBL/GenBank/DDBJ databases">
        <title>Genome Sequencing of Three Apophysomyces-Like Fungal Strains Confirms a Novel Fungal Genus in the Mucoromycota with divergent Burkholderia-like Endosymbiotic Bacteria.</title>
        <authorList>
            <person name="Stajich J.E."/>
            <person name="Macias A.M."/>
            <person name="Carter-House D."/>
            <person name="Lovett B."/>
            <person name="Kasson L.R."/>
            <person name="Berry K."/>
            <person name="Grigoriev I."/>
            <person name="Chang Y."/>
            <person name="Spatafora J."/>
            <person name="Kasson M.T."/>
        </authorList>
    </citation>
    <scope>NUCLEOTIDE SEQUENCE</scope>
    <source>
        <strain evidence="2">NRRL A-21654</strain>
    </source>
</reference>
<feature type="compositionally biased region" description="Polar residues" evidence="1">
    <location>
        <begin position="18"/>
        <end position="43"/>
    </location>
</feature>
<evidence type="ECO:0000313" key="3">
    <source>
        <dbReference type="Proteomes" id="UP000605846"/>
    </source>
</evidence>